<evidence type="ECO:0000313" key="2">
    <source>
        <dbReference type="EMBL" id="GGH65501.1"/>
    </source>
</evidence>
<sequence length="165" mass="17087">MTQNKTSKTRYIGAVAAALALAGMATPAQAAPAGAIDNAEIKGAIGQVYNSTGGEARYGAAYTNEQITPGIVGGVSQSFEEGYFYWTPETGANFVDKDSAIGQTYLELGQRAVADHTLHPLGAPTTFEVCDGAALPGVDPTCVQSFAGGEIVENQNTGEITVNYF</sequence>
<dbReference type="Pfam" id="PF08310">
    <property type="entry name" value="LGFP"/>
    <property type="match status" value="1"/>
</dbReference>
<organism evidence="2 3">
    <name type="scientific">Rothia aerolata</name>
    <dbReference type="NCBI Taxonomy" id="1812262"/>
    <lineage>
        <taxon>Bacteria</taxon>
        <taxon>Bacillati</taxon>
        <taxon>Actinomycetota</taxon>
        <taxon>Actinomycetes</taxon>
        <taxon>Micrococcales</taxon>
        <taxon>Micrococcaceae</taxon>
        <taxon>Rothia</taxon>
    </lineage>
</organism>
<evidence type="ECO:0000313" key="3">
    <source>
        <dbReference type="Proteomes" id="UP000600171"/>
    </source>
</evidence>
<dbReference type="RefSeq" id="WP_188360131.1">
    <property type="nucleotide sequence ID" value="NZ_BMDC01000004.1"/>
</dbReference>
<dbReference type="Proteomes" id="UP000600171">
    <property type="component" value="Unassembled WGS sequence"/>
</dbReference>
<dbReference type="AlphaFoldDB" id="A0A917IW16"/>
<proteinExistence type="predicted"/>
<keyword evidence="3" id="KW-1185">Reference proteome</keyword>
<comment type="caution">
    <text evidence="2">The sequence shown here is derived from an EMBL/GenBank/DDBJ whole genome shotgun (WGS) entry which is preliminary data.</text>
</comment>
<protein>
    <submittedName>
        <fullName evidence="2">Uncharacterized protein</fullName>
    </submittedName>
</protein>
<feature type="chain" id="PRO_5038128528" evidence="1">
    <location>
        <begin position="31"/>
        <end position="165"/>
    </location>
</feature>
<reference evidence="2 3" key="1">
    <citation type="journal article" date="2014" name="Int. J. Syst. Evol. Microbiol.">
        <title>Complete genome sequence of Corynebacterium casei LMG S-19264T (=DSM 44701T), isolated from a smear-ripened cheese.</title>
        <authorList>
            <consortium name="US DOE Joint Genome Institute (JGI-PGF)"/>
            <person name="Walter F."/>
            <person name="Albersmeier A."/>
            <person name="Kalinowski J."/>
            <person name="Ruckert C."/>
        </authorList>
    </citation>
    <scope>NUCLEOTIDE SEQUENCE [LARGE SCALE GENOMIC DNA]</scope>
    <source>
        <strain evidence="2 3">CCM 8669</strain>
    </source>
</reference>
<dbReference type="InterPro" id="IPR013207">
    <property type="entry name" value="LGFP"/>
</dbReference>
<keyword evidence="1" id="KW-0732">Signal</keyword>
<accession>A0A917IW16</accession>
<feature type="signal peptide" evidence="1">
    <location>
        <begin position="1"/>
        <end position="30"/>
    </location>
</feature>
<evidence type="ECO:0000256" key="1">
    <source>
        <dbReference type="SAM" id="SignalP"/>
    </source>
</evidence>
<gene>
    <name evidence="2" type="ORF">GCM10007359_18800</name>
</gene>
<name>A0A917IW16_9MICC</name>
<dbReference type="EMBL" id="BMDC01000004">
    <property type="protein sequence ID" value="GGH65501.1"/>
    <property type="molecule type" value="Genomic_DNA"/>
</dbReference>